<organism evidence="1 2">
    <name type="scientific">[Candida] jaroonii</name>
    <dbReference type="NCBI Taxonomy" id="467808"/>
    <lineage>
        <taxon>Eukaryota</taxon>
        <taxon>Fungi</taxon>
        <taxon>Dikarya</taxon>
        <taxon>Ascomycota</taxon>
        <taxon>Saccharomycotina</taxon>
        <taxon>Pichiomycetes</taxon>
        <taxon>Debaryomycetaceae</taxon>
        <taxon>Yamadazyma</taxon>
    </lineage>
</organism>
<keyword evidence="2" id="KW-1185">Reference proteome</keyword>
<evidence type="ECO:0000313" key="1">
    <source>
        <dbReference type="EMBL" id="CAH6723222.1"/>
    </source>
</evidence>
<reference evidence="1" key="1">
    <citation type="submission" date="2022-06" db="EMBL/GenBank/DDBJ databases">
        <authorList>
            <person name="Legras J.-L."/>
            <person name="Devillers H."/>
            <person name="Grondin C."/>
        </authorList>
    </citation>
    <scope>NUCLEOTIDE SEQUENCE</scope>
    <source>
        <strain evidence="1">CLIB 1444</strain>
    </source>
</reference>
<dbReference type="EMBL" id="CALSDN010000013">
    <property type="protein sequence ID" value="CAH6723222.1"/>
    <property type="molecule type" value="Genomic_DNA"/>
</dbReference>
<gene>
    <name evidence="1" type="ORF">CLIB1444_13S03070</name>
</gene>
<name>A0ACA9YE86_9ASCO</name>
<sequence>MGNQPSKTPIKEVETVFNEKQEFNNDEFSQFSDLLKNLSIDQTKSDDDIGIGSLHSWESDFQSSAKNLLAQNAIAKNEIYSVIADSTLKARSNEQYHFNTQLKNIGEPSFLDNQRSSGRCWMFATSNILRQHVIKNYNLKFDEFQISQAYLFFYDKLERANFALDNLIETADLPLDSRLVNYILSDPISDGGQWDMIVNILEKYGAVPNYIFPDNAQASSSSTLNYILKEKIREFALILRKLKTKGAADFIIKTTKSAMMKEIYNVISISLGTPPKPTDSFTWEFKDKDGNYKSFNTTANDFYKTHINYPGTKFFSLIHDPRNASGKLYTVDKLNNMTGGRKIQYVNTSLDSIKATAIKMIKADEPVFFGCDVGKYYDRQSGILDTSQFSFKLGFGTDLNMTKSERLQTASSAMTHAMVLTGVHLDSEGKPVRWKIENSWGSDVGDKGYFLMTDEWFDEFVFQIVTSKAYASKSDYAVFAGQDYSVLPFYDPMGALAK</sequence>
<comment type="caution">
    <text evidence="1">The sequence shown here is derived from an EMBL/GenBank/DDBJ whole genome shotgun (WGS) entry which is preliminary data.</text>
</comment>
<protein>
    <submittedName>
        <fullName evidence="1">Cysteine proteinase 1, mitochondrial</fullName>
    </submittedName>
</protein>
<dbReference type="Proteomes" id="UP001152531">
    <property type="component" value="Unassembled WGS sequence"/>
</dbReference>
<evidence type="ECO:0000313" key="2">
    <source>
        <dbReference type="Proteomes" id="UP001152531"/>
    </source>
</evidence>
<proteinExistence type="predicted"/>
<accession>A0ACA9YE86</accession>